<dbReference type="KEGG" id="tsi:TSIB_0498"/>
<dbReference type="STRING" id="604354.TSIB_0498"/>
<feature type="domain" description="PH1570-like" evidence="1">
    <location>
        <begin position="11"/>
        <end position="164"/>
    </location>
</feature>
<keyword evidence="3" id="KW-1185">Reference proteome</keyword>
<dbReference type="InterPro" id="IPR023110">
    <property type="entry name" value="PH1570-like_domain"/>
</dbReference>
<dbReference type="EMBL" id="CP001463">
    <property type="protein sequence ID" value="ACS89564.1"/>
    <property type="molecule type" value="Genomic_DNA"/>
</dbReference>
<name>C6A1R9_THESM</name>
<proteinExistence type="predicted"/>
<accession>C6A1R9</accession>
<dbReference type="InterPro" id="IPR036807">
    <property type="entry name" value="PH1570-like_sf"/>
</dbReference>
<protein>
    <recommendedName>
        <fullName evidence="1">PH1570-like domain-containing protein</fullName>
    </recommendedName>
</protein>
<dbReference type="AlphaFoldDB" id="C6A1R9"/>
<dbReference type="eggNOG" id="arCOG05765">
    <property type="taxonomic scope" value="Archaea"/>
</dbReference>
<dbReference type="Pfam" id="PF09638">
    <property type="entry name" value="Ph1570"/>
    <property type="match status" value="1"/>
</dbReference>
<dbReference type="Gene3D" id="3.40.1600.10">
    <property type="entry name" value="PH1570-like"/>
    <property type="match status" value="1"/>
</dbReference>
<organism evidence="2 3">
    <name type="scientific">Thermococcus sibiricus (strain DSM 12597 / MM 739)</name>
    <dbReference type="NCBI Taxonomy" id="604354"/>
    <lineage>
        <taxon>Archaea</taxon>
        <taxon>Methanobacteriati</taxon>
        <taxon>Methanobacteriota</taxon>
        <taxon>Thermococci</taxon>
        <taxon>Thermococcales</taxon>
        <taxon>Thermococcaceae</taxon>
        <taxon>Thermococcus</taxon>
    </lineage>
</organism>
<evidence type="ECO:0000313" key="2">
    <source>
        <dbReference type="EMBL" id="ACS89564.1"/>
    </source>
</evidence>
<reference evidence="2 3" key="1">
    <citation type="journal article" date="2009" name="Appl. Environ. Microbiol.">
        <title>Metabolic versatility and indigenous origin of the archaeon Thermococcus sibiricus, isolated from a siberian oil reservoir, as revealed by genome analysis.</title>
        <authorList>
            <person name="Mardanov A.V."/>
            <person name="Ravin N.V."/>
            <person name="Svetlitchnyi V.A."/>
            <person name="Beletsky A.V."/>
            <person name="Miroshnichenko M.L."/>
            <person name="Bonch-Osmolovskaya E.A."/>
            <person name="Skryabin K.G."/>
        </authorList>
    </citation>
    <scope>NUCLEOTIDE SEQUENCE [LARGE SCALE GENOMIC DNA]</scope>
    <source>
        <strain evidence="3">DSM 12597 / MM 739</strain>
    </source>
</reference>
<dbReference type="SUPFAM" id="SSF159902">
    <property type="entry name" value="PH1570-like"/>
    <property type="match status" value="1"/>
</dbReference>
<evidence type="ECO:0000313" key="3">
    <source>
        <dbReference type="Proteomes" id="UP000009079"/>
    </source>
</evidence>
<sequence length="167" mass="19412">MPYPILGGEVMKCEEHLNIFENGFEDGKFNLKIEYYGKNARRILLAVIFELYSPIYGTEYVYPFECAKEFWGVYMESSEIVPENLDLSRPKFITRALIDKAKSLLNEIEVPEEIKRSLDIETSEIYKFKDGLLVIGRNFLIDGGKKILFVFNKPHARELLIKYLGRG</sequence>
<evidence type="ECO:0000259" key="1">
    <source>
        <dbReference type="Pfam" id="PF09638"/>
    </source>
</evidence>
<dbReference type="Proteomes" id="UP000009079">
    <property type="component" value="Chromosome"/>
</dbReference>
<gene>
    <name evidence="2" type="ordered locus">TSIB_0498</name>
</gene>
<dbReference type="HOGENOM" id="CLU_1656975_0_0_2"/>